<gene>
    <name evidence="1" type="ORF">L6452_40554</name>
</gene>
<reference evidence="1 2" key="2">
    <citation type="journal article" date="2022" name="Mol. Ecol. Resour.">
        <title>The genomes of chicory, endive, great burdock and yacon provide insights into Asteraceae paleo-polyploidization history and plant inulin production.</title>
        <authorList>
            <person name="Fan W."/>
            <person name="Wang S."/>
            <person name="Wang H."/>
            <person name="Wang A."/>
            <person name="Jiang F."/>
            <person name="Liu H."/>
            <person name="Zhao H."/>
            <person name="Xu D."/>
            <person name="Zhang Y."/>
        </authorList>
    </citation>
    <scope>NUCLEOTIDE SEQUENCE [LARGE SCALE GENOMIC DNA]</scope>
    <source>
        <strain evidence="2">cv. Niubang</strain>
    </source>
</reference>
<sequence length="93" mass="10396">MLTESLYWTYSCFQSLPLLKNQRLARAINFTSLPHPIAHPSRRPPVGRRTPSAPRPPPPVAHPPPLVVLPSHTPPPLVAHISLKLKQLHKSLE</sequence>
<proteinExistence type="predicted"/>
<name>A0ACB8XM79_ARCLA</name>
<comment type="caution">
    <text evidence="1">The sequence shown here is derived from an EMBL/GenBank/DDBJ whole genome shotgun (WGS) entry which is preliminary data.</text>
</comment>
<evidence type="ECO:0000313" key="1">
    <source>
        <dbReference type="EMBL" id="KAI3669322.1"/>
    </source>
</evidence>
<reference evidence="2" key="1">
    <citation type="journal article" date="2022" name="Mol. Ecol. Resour.">
        <title>The genomes of chicory, endive, great burdock and yacon provide insights into Asteraceae palaeo-polyploidization history and plant inulin production.</title>
        <authorList>
            <person name="Fan W."/>
            <person name="Wang S."/>
            <person name="Wang H."/>
            <person name="Wang A."/>
            <person name="Jiang F."/>
            <person name="Liu H."/>
            <person name="Zhao H."/>
            <person name="Xu D."/>
            <person name="Zhang Y."/>
        </authorList>
    </citation>
    <scope>NUCLEOTIDE SEQUENCE [LARGE SCALE GENOMIC DNA]</scope>
    <source>
        <strain evidence="2">cv. Niubang</strain>
    </source>
</reference>
<accession>A0ACB8XM79</accession>
<dbReference type="EMBL" id="CM042062">
    <property type="protein sequence ID" value="KAI3669322.1"/>
    <property type="molecule type" value="Genomic_DNA"/>
</dbReference>
<keyword evidence="2" id="KW-1185">Reference proteome</keyword>
<organism evidence="1 2">
    <name type="scientific">Arctium lappa</name>
    <name type="common">Greater burdock</name>
    <name type="synonym">Lappa major</name>
    <dbReference type="NCBI Taxonomy" id="4217"/>
    <lineage>
        <taxon>Eukaryota</taxon>
        <taxon>Viridiplantae</taxon>
        <taxon>Streptophyta</taxon>
        <taxon>Embryophyta</taxon>
        <taxon>Tracheophyta</taxon>
        <taxon>Spermatophyta</taxon>
        <taxon>Magnoliopsida</taxon>
        <taxon>eudicotyledons</taxon>
        <taxon>Gunneridae</taxon>
        <taxon>Pentapetalae</taxon>
        <taxon>asterids</taxon>
        <taxon>campanulids</taxon>
        <taxon>Asterales</taxon>
        <taxon>Asteraceae</taxon>
        <taxon>Carduoideae</taxon>
        <taxon>Cardueae</taxon>
        <taxon>Arctiinae</taxon>
        <taxon>Arctium</taxon>
    </lineage>
</organism>
<dbReference type="Proteomes" id="UP001055879">
    <property type="component" value="Linkage Group LG16"/>
</dbReference>
<evidence type="ECO:0000313" key="2">
    <source>
        <dbReference type="Proteomes" id="UP001055879"/>
    </source>
</evidence>
<protein>
    <submittedName>
        <fullName evidence="1">Uncharacterized protein</fullName>
    </submittedName>
</protein>